<name>A0A6C2UI75_9BACT</name>
<dbReference type="AlphaFoldDB" id="A0A6C2UI75"/>
<evidence type="ECO:0000313" key="3">
    <source>
        <dbReference type="Proteomes" id="UP000346198"/>
    </source>
</evidence>
<dbReference type="InterPro" id="IPR012902">
    <property type="entry name" value="N_methyl_site"/>
</dbReference>
<accession>A0A6C2UI75</accession>
<keyword evidence="1" id="KW-0812">Transmembrane</keyword>
<dbReference type="EMBL" id="CAAHFH010000001">
    <property type="protein sequence ID" value="VGO19157.1"/>
    <property type="molecule type" value="Genomic_DNA"/>
</dbReference>
<evidence type="ECO:0000313" key="2">
    <source>
        <dbReference type="EMBL" id="VGO19157.1"/>
    </source>
</evidence>
<evidence type="ECO:0000256" key="1">
    <source>
        <dbReference type="SAM" id="Phobius"/>
    </source>
</evidence>
<protein>
    <submittedName>
        <fullName evidence="2">Uncharacterized protein</fullName>
    </submittedName>
</protein>
<reference evidence="2 3" key="1">
    <citation type="submission" date="2019-04" db="EMBL/GenBank/DDBJ databases">
        <authorList>
            <person name="Van Vliet M D."/>
        </authorList>
    </citation>
    <scope>NUCLEOTIDE SEQUENCE [LARGE SCALE GENOMIC DNA]</scope>
    <source>
        <strain evidence="2 3">F21</strain>
    </source>
</reference>
<dbReference type="PROSITE" id="PS00409">
    <property type="entry name" value="PROKAR_NTER_METHYL"/>
    <property type="match status" value="1"/>
</dbReference>
<dbReference type="Proteomes" id="UP000346198">
    <property type="component" value="Unassembled WGS sequence"/>
</dbReference>
<sequence length="705" mass="77598">MTKHKNKQGFTLIEALGAFLMVVIALGLGMTGYIYTLKNTNESDIQSELDINVQQAMERLKSDLRLSSLDQIFYYPAGAGPYTAMSFPLAEDDDDDGLFELDADGFIIWNKTVVYHVWPSSPHQLRVTTFKNRNNDLSDTFRQYQLDKVVETGGGTAFGIPNNDNASSAVLFENLLEWSLRPKQGIYDAYSPINERERVSLGFALLDAGDHQFTFKAAGKNSMATGYDIGIDQLVVSPSYSDREAEAQLPAASQSGAAAVSQYMTAGSWQGNHQLYFPAASPGASFTLSMNNDRWEETNFKDENCVEEDTTVEFDETLSPRDFIAQLDGMDVTWSAADQTGDLVGTNSTGNLKNMAVRIMQKGADITDNGNWLAYNGKQCQLTFAASSLETFRIRNIWIGESSSSTDAAMDYMNTIDAPMKPVTFNNGATVVEIPIGQKRTSDWIDLPIDRNKNYLVSFRIANNVAKDGPKQWTDYEATDPAFPSPLTTMIVENASYDVAQNPSWSSISGLPVYATNRVFGLESITASYPETGTFTSQIFDTHLAAPSYGEMSWNADLPYGTGLEFKVRTGNSPDLVDAPDWSAITPFSSARTLTVDSKRYIQFQALMQTNTGDLNTPKIDGTFTPKLQDVTIDWTGELQLVNIGGTFTKGPGYGVVEVLVDGVPLQSALTVDLMIYKDIRSIKGEKKRITSSLLADIRPRNTGK</sequence>
<keyword evidence="1" id="KW-0472">Membrane</keyword>
<dbReference type="RefSeq" id="WP_136060579.1">
    <property type="nucleotide sequence ID" value="NZ_CAAHFH010000001.1"/>
</dbReference>
<keyword evidence="1" id="KW-1133">Transmembrane helix</keyword>
<proteinExistence type="predicted"/>
<keyword evidence="3" id="KW-1185">Reference proteome</keyword>
<organism evidence="2 3">
    <name type="scientific">Pontiella sulfatireligans</name>
    <dbReference type="NCBI Taxonomy" id="2750658"/>
    <lineage>
        <taxon>Bacteria</taxon>
        <taxon>Pseudomonadati</taxon>
        <taxon>Kiritimatiellota</taxon>
        <taxon>Kiritimatiellia</taxon>
        <taxon>Kiritimatiellales</taxon>
        <taxon>Pontiellaceae</taxon>
        <taxon>Pontiella</taxon>
    </lineage>
</organism>
<gene>
    <name evidence="2" type="ORF">SCARR_01214</name>
</gene>
<feature type="transmembrane region" description="Helical" evidence="1">
    <location>
        <begin position="12"/>
        <end position="35"/>
    </location>
</feature>